<dbReference type="InterPro" id="IPR017800">
    <property type="entry name" value="ADOP"/>
</dbReference>
<dbReference type="EMBL" id="JAAGNX010000002">
    <property type="protein sequence ID" value="NDV61985.1"/>
    <property type="molecule type" value="Genomic_DNA"/>
</dbReference>
<comment type="subcellular location">
    <subcellularLocation>
        <location evidence="1">Cell membrane</location>
        <topology evidence="1">Multi-pass membrane protein</topology>
    </subcellularLocation>
</comment>
<dbReference type="PANTHER" id="PTHR30572:SF4">
    <property type="entry name" value="ABC TRANSPORTER PERMEASE YTRF"/>
    <property type="match status" value="1"/>
</dbReference>
<evidence type="ECO:0000256" key="7">
    <source>
        <dbReference type="SAM" id="Phobius"/>
    </source>
</evidence>
<comment type="caution">
    <text evidence="10">The sequence shown here is derived from an EMBL/GenBank/DDBJ whole genome shotgun (WGS) entry which is preliminary data.</text>
</comment>
<sequence length="824" mass="90845">MDYLIRSFKFGLRILVKSPAFTLIAVVALALGIGSVTTMFSVINGAIIRGLPFEEQEELMFVKRWDQERQPWNTGIPILDIQDIQREQKSFESLAAWFGGTVNVSLDNNPIRFTGSRISHNWLEILGVEPLIGRGFTAEEDKPGAAPVILLSYAVWQTHYSGDPSIVGKSASVNGALGTIIGVMPKKFQFPGRDEVWIALNPQIDWADVDRGDLSMSVMGRLKDGVSREQATAELTSFINRFAKEYPETHGEFVAASVDPVATELLGEQPIRMMWIMLAMGGFVLLIACANVANLLLARSTLRSKELAIRSSLGATRISIIGQLLVESILLSALGAFAGMLLALWATNTLQSYGEVMQLPFWITFNLDWRVLTIVTIVTLLSGLISGIVPALKASRVSVTDILKDDTRTGSSLRMGLFSKGLVVVQVAISSVLLILTVLMVRSVQNISNTDLHFDTEKVFTARMGLFDSAYPDPEDRYQFFTTLKRNLEARPEIQHTALYGRYRWTLIGVDWTRIKADGAEYEQPEDMPVVTTEYISPEYFETLGVELIEGREFTELDTPDNMPVAVINQALAEHLFPGENPIGKRITREPWPGERANMTPEEIDSIPWLTVVGVAPNMAAQGVGNTTGAEGRHFWRPMAPEYTATFMTIAARGPGNPMLLREIVRNEVIKLDPTLPIYADATPAKIVEEDTVTQRIIANIFKIFGLVAVFLASVGIYGIMSFSVNQRTMEFGIRSALGATGNSLLVLVMRSGLIQFTVGLVLGLTGAFFFSKLMQNFLFGVSPQDPVNYLLVAVVFTVVAVSACLMPARRAARVDPGQALRYE</sequence>
<evidence type="ECO:0000313" key="10">
    <source>
        <dbReference type="EMBL" id="NDV61985.1"/>
    </source>
</evidence>
<organism evidence="10 11">
    <name type="scientific">Oceanipulchritudo coccoides</name>
    <dbReference type="NCBI Taxonomy" id="2706888"/>
    <lineage>
        <taxon>Bacteria</taxon>
        <taxon>Pseudomonadati</taxon>
        <taxon>Verrucomicrobiota</taxon>
        <taxon>Opitutia</taxon>
        <taxon>Puniceicoccales</taxon>
        <taxon>Oceanipulchritudinaceae</taxon>
        <taxon>Oceanipulchritudo</taxon>
    </lineage>
</organism>
<evidence type="ECO:0000256" key="2">
    <source>
        <dbReference type="ARBA" id="ARBA00022475"/>
    </source>
</evidence>
<feature type="transmembrane region" description="Helical" evidence="7">
    <location>
        <begin position="745"/>
        <end position="770"/>
    </location>
</feature>
<protein>
    <submittedName>
        <fullName evidence="10">ABC transporter permease</fullName>
    </submittedName>
</protein>
<keyword evidence="4 7" id="KW-1133">Transmembrane helix</keyword>
<gene>
    <name evidence="10" type="ORF">G0Q06_05940</name>
</gene>
<evidence type="ECO:0000256" key="4">
    <source>
        <dbReference type="ARBA" id="ARBA00022989"/>
    </source>
</evidence>
<dbReference type="Pfam" id="PF02687">
    <property type="entry name" value="FtsX"/>
    <property type="match status" value="2"/>
</dbReference>
<keyword evidence="3 7" id="KW-0812">Transmembrane</keyword>
<keyword evidence="5 7" id="KW-0472">Membrane</keyword>
<evidence type="ECO:0000313" key="11">
    <source>
        <dbReference type="Proteomes" id="UP000478417"/>
    </source>
</evidence>
<dbReference type="NCBIfam" id="TIGR03434">
    <property type="entry name" value="ADOP"/>
    <property type="match status" value="1"/>
</dbReference>
<evidence type="ECO:0000256" key="5">
    <source>
        <dbReference type="ARBA" id="ARBA00023136"/>
    </source>
</evidence>
<feature type="domain" description="MacB-like periplasmic core" evidence="9">
    <location>
        <begin position="427"/>
        <end position="649"/>
    </location>
</feature>
<reference evidence="10 11" key="1">
    <citation type="submission" date="2020-02" db="EMBL/GenBank/DDBJ databases">
        <title>Albibacoteraceae fam. nov., the first described family within the subdivision 4 Verrucomicrobia.</title>
        <authorList>
            <person name="Xi F."/>
        </authorList>
    </citation>
    <scope>NUCLEOTIDE SEQUENCE [LARGE SCALE GENOMIC DNA]</scope>
    <source>
        <strain evidence="10 11">CK1056</strain>
    </source>
</reference>
<feature type="transmembrane region" description="Helical" evidence="7">
    <location>
        <begin position="367"/>
        <end position="389"/>
    </location>
</feature>
<dbReference type="PANTHER" id="PTHR30572">
    <property type="entry name" value="MEMBRANE COMPONENT OF TRANSPORTER-RELATED"/>
    <property type="match status" value="1"/>
</dbReference>
<feature type="domain" description="ABC3 transporter permease C-terminal" evidence="8">
    <location>
        <begin position="704"/>
        <end position="817"/>
    </location>
</feature>
<feature type="transmembrane region" description="Helical" evidence="7">
    <location>
        <begin position="790"/>
        <end position="809"/>
    </location>
</feature>
<proteinExistence type="inferred from homology"/>
<feature type="transmembrane region" description="Helical" evidence="7">
    <location>
        <begin position="318"/>
        <end position="347"/>
    </location>
</feature>
<feature type="transmembrane region" description="Helical" evidence="7">
    <location>
        <begin position="273"/>
        <end position="297"/>
    </location>
</feature>
<evidence type="ECO:0000256" key="6">
    <source>
        <dbReference type="ARBA" id="ARBA00038076"/>
    </source>
</evidence>
<feature type="transmembrane region" description="Helical" evidence="7">
    <location>
        <begin position="21"/>
        <end position="43"/>
    </location>
</feature>
<dbReference type="AlphaFoldDB" id="A0A6B2M2F9"/>
<keyword evidence="11" id="KW-1185">Reference proteome</keyword>
<dbReference type="InterPro" id="IPR003838">
    <property type="entry name" value="ABC3_permease_C"/>
</dbReference>
<evidence type="ECO:0000256" key="3">
    <source>
        <dbReference type="ARBA" id="ARBA00022692"/>
    </source>
</evidence>
<feature type="transmembrane region" description="Helical" evidence="7">
    <location>
        <begin position="421"/>
        <end position="441"/>
    </location>
</feature>
<dbReference type="InterPro" id="IPR025857">
    <property type="entry name" value="MacB_PCD"/>
</dbReference>
<feature type="domain" description="ABC3 transporter permease C-terminal" evidence="8">
    <location>
        <begin position="280"/>
        <end position="398"/>
    </location>
</feature>
<dbReference type="Pfam" id="PF12704">
    <property type="entry name" value="MacB_PCD"/>
    <property type="match status" value="2"/>
</dbReference>
<dbReference type="GO" id="GO:0005886">
    <property type="term" value="C:plasma membrane"/>
    <property type="evidence" value="ECO:0007669"/>
    <property type="project" value="UniProtKB-SubCell"/>
</dbReference>
<name>A0A6B2M2F9_9BACT</name>
<feature type="transmembrane region" description="Helical" evidence="7">
    <location>
        <begin position="704"/>
        <end position="725"/>
    </location>
</feature>
<evidence type="ECO:0000259" key="9">
    <source>
        <dbReference type="Pfam" id="PF12704"/>
    </source>
</evidence>
<keyword evidence="2" id="KW-1003">Cell membrane</keyword>
<evidence type="ECO:0000259" key="8">
    <source>
        <dbReference type="Pfam" id="PF02687"/>
    </source>
</evidence>
<feature type="domain" description="MacB-like periplasmic core" evidence="9">
    <location>
        <begin position="22"/>
        <end position="237"/>
    </location>
</feature>
<evidence type="ECO:0000256" key="1">
    <source>
        <dbReference type="ARBA" id="ARBA00004651"/>
    </source>
</evidence>
<dbReference type="GO" id="GO:0022857">
    <property type="term" value="F:transmembrane transporter activity"/>
    <property type="evidence" value="ECO:0007669"/>
    <property type="project" value="TreeGrafter"/>
</dbReference>
<dbReference type="RefSeq" id="WP_163963479.1">
    <property type="nucleotide sequence ID" value="NZ_JAAGNX010000002.1"/>
</dbReference>
<dbReference type="Proteomes" id="UP000478417">
    <property type="component" value="Unassembled WGS sequence"/>
</dbReference>
<comment type="similarity">
    <text evidence="6">Belongs to the ABC-4 integral membrane protein family.</text>
</comment>
<dbReference type="InterPro" id="IPR050250">
    <property type="entry name" value="Macrolide_Exporter_MacB"/>
</dbReference>
<accession>A0A6B2M2F9</accession>